<reference evidence="8 9" key="1">
    <citation type="submission" date="2024-02" db="EMBL/GenBank/DDBJ databases">
        <title>High-quality chromosome-scale genome assembly of Pensacola bahiagrass (Paspalum notatum Flugge var. saurae).</title>
        <authorList>
            <person name="Vega J.M."/>
            <person name="Podio M."/>
            <person name="Orjuela J."/>
            <person name="Siena L.A."/>
            <person name="Pessino S.C."/>
            <person name="Combes M.C."/>
            <person name="Mariac C."/>
            <person name="Albertini E."/>
            <person name="Pupilli F."/>
            <person name="Ortiz J.P.A."/>
            <person name="Leblanc O."/>
        </authorList>
    </citation>
    <scope>NUCLEOTIDE SEQUENCE [LARGE SCALE GENOMIC DNA]</scope>
    <source>
        <strain evidence="8">R1</strain>
        <tissue evidence="8">Leaf</tissue>
    </source>
</reference>
<dbReference type="InterPro" id="IPR043358">
    <property type="entry name" value="GNL1-like"/>
</dbReference>
<feature type="region of interest" description="Disordered" evidence="6">
    <location>
        <begin position="394"/>
        <end position="420"/>
    </location>
</feature>
<accession>A0AAQ3XCH1</accession>
<sequence length="1374" mass="149962">MNSGDPHQGPFCKIRIAGASAAPHRRRLRRPSFNIGVRVRASRSTSTANAGARAFFSRHGGGRREVAPVRGCSIGGEGMAGPQAPAVRRGQRGFLPAQRRSSRYPAIGTELTALGEGGFAGRSGVQAVCHGMLGWRQMRLAQPNGDLASINSGNLQGVARETNDGDNTSSGKAELHRRVVSDGMRRTSSLVNKEGVLCLSRPLGSLRSSVRENIASLPQQLLDRWAAVHLTQGRVLEASIACCGQFPYRTQGNKRSLNLLVAPSLEKLGLLSLQSIHLRERMVSVAAGSERVSLSVSQVADLWHLEPGSMAKASECSTPAIAKMSAENNGSSGMGVGQPMAAGQKLLLPPIEPGGAPTFVGEKQYAAILRLRERRRRTKEARERELLKVKKDMHVPRGPKGRSVPAKGNQEGTSGVSMVESSPVPRDCYMHFLTPTGYQQVTTIDSEGQCHPAVGYYWPIFATNDGSEGEAQSSTPSTLGYYWAFIATNEGGDDVGDVSEVPISNASGGFHQPTIVASEYVENIGDVMYGSEALFGNLAGDSYWPVLATNDDEENVGEVAYNSILNLESPDPTSLLRIMMGKRYNTDEVSEQFKNVARLEAPSFASLLAVMNNAGDGYGKAVDHGHYDVEETPDFSVCVVSNMRRLLSPFGSVLSPGKSETFCTILVRLAPIQLFEKKIAPSSQLRGWQLGRVSRASLHTHPDRWAPRIRGLLVEKTNSKSPTALPNPPRRLLVSFLRHAPPRRINPSSAPASPVAEVLSIYLSPARARGFGNDRGLEAMAGGGKKEKGGGLGRALIRQRNKAAAAAKERGEALAFGRRRAMPLESVIDVSDIDAVLQRAAEADQLAEAASVSSDSDLVIDLDATGETDEERRRLRKEQEALHASSLRVPRRPPWHSEMTVEELDANERRAFLVWRRNLARLEENDKLVLTPFEKNIDIWRQLWRVLERSDLLVMVVDARDPLFYRCPDLEAYAKEIDEHKRTMLLVNKADLLPLNIRKRWADYFKAHDILYVFWSAKAATATLEGKKLSGYSEEESASLDLDTKIYGRDELLTRLQAEAESIVAQRRISAAEDDHEVSSSDSVSTVAKHVVVGFVGYPNVGKSSTINALVGEKRTGVTHTPGKTKHFQTLIISEELTLCDCPGLVFPSFSSSRHEMVACGVLPIDRMTKHREAIQVVADRVPRNIIEQTYKISLPKPKPYEPQSRPPTAAELLRTYCASRGHVSHAGLPDETRAARQILKDYIDGKIPHFKLPPGATESEEDGEQIAGSEGPTTSAANESDDFSEEDDDAVDPAEPDMRDVLDDLESFDLANGGSKTAAKKKKETSHKQHKKPQRKKDRSWRVGNDGGDGTAVVRVFQKPAVNLSAVSASGRV</sequence>
<keyword evidence="3" id="KW-0547">Nucleotide-binding</keyword>
<dbReference type="GO" id="GO:0003924">
    <property type="term" value="F:GTPase activity"/>
    <property type="evidence" value="ECO:0007669"/>
    <property type="project" value="InterPro"/>
</dbReference>
<keyword evidence="9" id="KW-1185">Reference proteome</keyword>
<feature type="compositionally biased region" description="Polar residues" evidence="6">
    <location>
        <begin position="410"/>
        <end position="420"/>
    </location>
</feature>
<evidence type="ECO:0000313" key="9">
    <source>
        <dbReference type="Proteomes" id="UP001341281"/>
    </source>
</evidence>
<evidence type="ECO:0000256" key="2">
    <source>
        <dbReference type="ARBA" id="ARBA00022490"/>
    </source>
</evidence>
<feature type="domain" description="CP-type G" evidence="7">
    <location>
        <begin position="940"/>
        <end position="1148"/>
    </location>
</feature>
<dbReference type="Pfam" id="PF01926">
    <property type="entry name" value="MMR_HSR1"/>
    <property type="match status" value="1"/>
</dbReference>
<dbReference type="InterPro" id="IPR027417">
    <property type="entry name" value="P-loop_NTPase"/>
</dbReference>
<dbReference type="GO" id="GO:0005829">
    <property type="term" value="C:cytosol"/>
    <property type="evidence" value="ECO:0007669"/>
    <property type="project" value="TreeGrafter"/>
</dbReference>
<feature type="compositionally biased region" description="Acidic residues" evidence="6">
    <location>
        <begin position="1280"/>
        <end position="1296"/>
    </location>
</feature>
<dbReference type="PANTHER" id="PTHR45709:SF2">
    <property type="entry name" value="LARGE SUBUNIT GTPASE 1 HOMOLOG"/>
    <property type="match status" value="1"/>
</dbReference>
<evidence type="ECO:0000256" key="6">
    <source>
        <dbReference type="SAM" id="MobiDB-lite"/>
    </source>
</evidence>
<dbReference type="GO" id="GO:0005525">
    <property type="term" value="F:GTP binding"/>
    <property type="evidence" value="ECO:0007669"/>
    <property type="project" value="UniProtKB-KW"/>
</dbReference>
<dbReference type="SUPFAM" id="SSF52540">
    <property type="entry name" value="P-loop containing nucleoside triphosphate hydrolases"/>
    <property type="match status" value="1"/>
</dbReference>
<organism evidence="8 9">
    <name type="scientific">Paspalum notatum var. saurae</name>
    <dbReference type="NCBI Taxonomy" id="547442"/>
    <lineage>
        <taxon>Eukaryota</taxon>
        <taxon>Viridiplantae</taxon>
        <taxon>Streptophyta</taxon>
        <taxon>Embryophyta</taxon>
        <taxon>Tracheophyta</taxon>
        <taxon>Spermatophyta</taxon>
        <taxon>Magnoliopsida</taxon>
        <taxon>Liliopsida</taxon>
        <taxon>Poales</taxon>
        <taxon>Poaceae</taxon>
        <taxon>PACMAD clade</taxon>
        <taxon>Panicoideae</taxon>
        <taxon>Andropogonodae</taxon>
        <taxon>Paspaleae</taxon>
        <taxon>Paspalinae</taxon>
        <taxon>Paspalum</taxon>
    </lineage>
</organism>
<keyword evidence="4" id="KW-0378">Hydrolase</keyword>
<dbReference type="InterPro" id="IPR006073">
    <property type="entry name" value="GTP-bd"/>
</dbReference>
<proteinExistence type="predicted"/>
<dbReference type="PANTHER" id="PTHR45709">
    <property type="entry name" value="LARGE SUBUNIT GTPASE 1 HOMOLOG-RELATED"/>
    <property type="match status" value="1"/>
</dbReference>
<dbReference type="FunFam" id="1.10.1580.10:FF:000008">
    <property type="entry name" value="Large subunit GTPase 1"/>
    <property type="match status" value="1"/>
</dbReference>
<evidence type="ECO:0000256" key="3">
    <source>
        <dbReference type="ARBA" id="ARBA00022741"/>
    </source>
</evidence>
<dbReference type="Gene3D" id="1.10.1580.10">
    <property type="match status" value="1"/>
</dbReference>
<evidence type="ECO:0000256" key="4">
    <source>
        <dbReference type="ARBA" id="ARBA00022801"/>
    </source>
</evidence>
<dbReference type="PROSITE" id="PS51721">
    <property type="entry name" value="G_CP"/>
    <property type="match status" value="1"/>
</dbReference>
<dbReference type="InterPro" id="IPR023179">
    <property type="entry name" value="GTP-bd_ortho_bundle_sf"/>
</dbReference>
<dbReference type="Gene3D" id="3.40.50.300">
    <property type="entry name" value="P-loop containing nucleotide triphosphate hydrolases"/>
    <property type="match status" value="1"/>
</dbReference>
<feature type="compositionally biased region" description="Basic residues" evidence="6">
    <location>
        <begin position="1319"/>
        <end position="1340"/>
    </location>
</feature>
<keyword evidence="2" id="KW-0963">Cytoplasm</keyword>
<dbReference type="CDD" id="cd01857">
    <property type="entry name" value="HSR1_MMR1"/>
    <property type="match status" value="1"/>
</dbReference>
<gene>
    <name evidence="8" type="ORF">U9M48_037505</name>
</gene>
<keyword evidence="5" id="KW-0342">GTP-binding</keyword>
<dbReference type="Proteomes" id="UP001341281">
    <property type="component" value="Chromosome 08"/>
</dbReference>
<dbReference type="FunFam" id="3.40.50.300:FF:001151">
    <property type="entry name" value="Large subunit GTPase 1"/>
    <property type="match status" value="1"/>
</dbReference>
<feature type="region of interest" description="Disordered" evidence="6">
    <location>
        <begin position="1247"/>
        <end position="1352"/>
    </location>
</feature>
<protein>
    <recommendedName>
        <fullName evidence="7">CP-type G domain-containing protein</fullName>
    </recommendedName>
</protein>
<comment type="subcellular location">
    <subcellularLocation>
        <location evidence="1">Cytoplasm</location>
    </subcellularLocation>
</comment>
<evidence type="ECO:0000259" key="7">
    <source>
        <dbReference type="PROSITE" id="PS51721"/>
    </source>
</evidence>
<evidence type="ECO:0000256" key="1">
    <source>
        <dbReference type="ARBA" id="ARBA00004496"/>
    </source>
</evidence>
<name>A0AAQ3XCH1_PASNO</name>
<evidence type="ECO:0000256" key="5">
    <source>
        <dbReference type="ARBA" id="ARBA00023134"/>
    </source>
</evidence>
<evidence type="ECO:0000313" key="8">
    <source>
        <dbReference type="EMBL" id="WVZ91317.1"/>
    </source>
</evidence>
<dbReference type="EMBL" id="CP144752">
    <property type="protein sequence ID" value="WVZ91317.1"/>
    <property type="molecule type" value="Genomic_DNA"/>
</dbReference>
<dbReference type="InterPro" id="IPR030378">
    <property type="entry name" value="G_CP_dom"/>
</dbReference>